<dbReference type="Proteomes" id="UP000028990">
    <property type="component" value="Unassembled WGS sequence"/>
</dbReference>
<proteinExistence type="predicted"/>
<gene>
    <name evidence="2" type="ORF">H920_16582</name>
</gene>
<evidence type="ECO:0000313" key="3">
    <source>
        <dbReference type="Proteomes" id="UP000028990"/>
    </source>
</evidence>
<dbReference type="AlphaFoldDB" id="A0A091CRY1"/>
<organism evidence="2 3">
    <name type="scientific">Fukomys damarensis</name>
    <name type="common">Damaraland mole rat</name>
    <name type="synonym">Cryptomys damarensis</name>
    <dbReference type="NCBI Taxonomy" id="885580"/>
    <lineage>
        <taxon>Eukaryota</taxon>
        <taxon>Metazoa</taxon>
        <taxon>Chordata</taxon>
        <taxon>Craniata</taxon>
        <taxon>Vertebrata</taxon>
        <taxon>Euteleostomi</taxon>
        <taxon>Mammalia</taxon>
        <taxon>Eutheria</taxon>
        <taxon>Euarchontoglires</taxon>
        <taxon>Glires</taxon>
        <taxon>Rodentia</taxon>
        <taxon>Hystricomorpha</taxon>
        <taxon>Bathyergidae</taxon>
        <taxon>Fukomys</taxon>
    </lineage>
</organism>
<keyword evidence="3" id="KW-1185">Reference proteome</keyword>
<evidence type="ECO:0000313" key="2">
    <source>
        <dbReference type="EMBL" id="KFO22039.1"/>
    </source>
</evidence>
<accession>A0A091CRY1</accession>
<feature type="compositionally biased region" description="Basic and acidic residues" evidence="1">
    <location>
        <begin position="119"/>
        <end position="128"/>
    </location>
</feature>
<name>A0A091CRY1_FUKDA</name>
<evidence type="ECO:0000256" key="1">
    <source>
        <dbReference type="SAM" id="MobiDB-lite"/>
    </source>
</evidence>
<protein>
    <submittedName>
        <fullName evidence="2">Uncharacterized protein</fullName>
    </submittedName>
</protein>
<sequence>MEASQLQSHSPVATSGLWKEELESLSLSEEQPSFLQGMEAWWPGLTLALPQHFGVQGCQSLKERSSRGILPTTVYRSHNMSLQMEAFLEETTPGKGERHKQHGEDLGSSRKPPRYLQQRGDEARHSTA</sequence>
<feature type="region of interest" description="Disordered" evidence="1">
    <location>
        <begin position="87"/>
        <end position="128"/>
    </location>
</feature>
<reference evidence="2 3" key="1">
    <citation type="submission" date="2013-11" db="EMBL/GenBank/DDBJ databases">
        <title>The Damaraland mole rat (Fukomys damarensis) genome and evolution of African mole rats.</title>
        <authorList>
            <person name="Gladyshev V.N."/>
            <person name="Fang X."/>
        </authorList>
    </citation>
    <scope>NUCLEOTIDE SEQUENCE [LARGE SCALE GENOMIC DNA]</scope>
    <source>
        <tissue evidence="2">Liver</tissue>
    </source>
</reference>
<dbReference type="EMBL" id="KN124190">
    <property type="protein sequence ID" value="KFO22039.1"/>
    <property type="molecule type" value="Genomic_DNA"/>
</dbReference>